<dbReference type="EMBL" id="CAICTM010001485">
    <property type="protein sequence ID" value="CAB9524036.1"/>
    <property type="molecule type" value="Genomic_DNA"/>
</dbReference>
<dbReference type="AlphaFoldDB" id="A0A9N8HS74"/>
<reference evidence="1" key="1">
    <citation type="submission" date="2020-06" db="EMBL/GenBank/DDBJ databases">
        <authorList>
            <consortium name="Plant Systems Biology data submission"/>
        </authorList>
    </citation>
    <scope>NUCLEOTIDE SEQUENCE</scope>
    <source>
        <strain evidence="1">D6</strain>
    </source>
</reference>
<accession>A0A9N8HS74</accession>
<gene>
    <name evidence="1" type="ORF">SEMRO_1487_G276700.1</name>
</gene>
<dbReference type="SUPFAM" id="SSF53098">
    <property type="entry name" value="Ribonuclease H-like"/>
    <property type="match status" value="1"/>
</dbReference>
<proteinExistence type="predicted"/>
<evidence type="ECO:0000313" key="2">
    <source>
        <dbReference type="Proteomes" id="UP001153069"/>
    </source>
</evidence>
<dbReference type="InterPro" id="IPR012337">
    <property type="entry name" value="RNaseH-like_sf"/>
</dbReference>
<sequence>MCPTASSLTHNKKCSEFKEMIEFAIKNAEAIKSFGPGLGLVGHFVEMMAAAHCYVHEMDVDMQRLLLKRKWFLTLCHDVWESKNKEVLGVSLGFYSIGRKRHFLIPIALHVIDDKCAEPTADLVENILAATGIDKEQIHKACNDTCYTALKVGRLLAGENRVCTMHQIQLYMDHVM</sequence>
<protein>
    <submittedName>
        <fullName evidence="1">Uncharacterized protein</fullName>
    </submittedName>
</protein>
<dbReference type="Proteomes" id="UP001153069">
    <property type="component" value="Unassembled WGS sequence"/>
</dbReference>
<name>A0A9N8HS74_9STRA</name>
<keyword evidence="2" id="KW-1185">Reference proteome</keyword>
<organism evidence="1 2">
    <name type="scientific">Seminavis robusta</name>
    <dbReference type="NCBI Taxonomy" id="568900"/>
    <lineage>
        <taxon>Eukaryota</taxon>
        <taxon>Sar</taxon>
        <taxon>Stramenopiles</taxon>
        <taxon>Ochrophyta</taxon>
        <taxon>Bacillariophyta</taxon>
        <taxon>Bacillariophyceae</taxon>
        <taxon>Bacillariophycidae</taxon>
        <taxon>Naviculales</taxon>
        <taxon>Naviculaceae</taxon>
        <taxon>Seminavis</taxon>
    </lineage>
</organism>
<evidence type="ECO:0000313" key="1">
    <source>
        <dbReference type="EMBL" id="CAB9524036.1"/>
    </source>
</evidence>
<comment type="caution">
    <text evidence="1">The sequence shown here is derived from an EMBL/GenBank/DDBJ whole genome shotgun (WGS) entry which is preliminary data.</text>
</comment>